<protein>
    <recommendedName>
        <fullName evidence="4">Transmembrane protein</fullName>
    </recommendedName>
</protein>
<accession>A0A8H6YKV8</accession>
<evidence type="ECO:0000313" key="2">
    <source>
        <dbReference type="EMBL" id="KAF7360884.1"/>
    </source>
</evidence>
<name>A0A8H6YKV8_9AGAR</name>
<keyword evidence="1" id="KW-1133">Transmembrane helix</keyword>
<feature type="transmembrane region" description="Helical" evidence="1">
    <location>
        <begin position="108"/>
        <end position="132"/>
    </location>
</feature>
<feature type="transmembrane region" description="Helical" evidence="1">
    <location>
        <begin position="12"/>
        <end position="32"/>
    </location>
</feature>
<dbReference type="EMBL" id="JACAZH010000008">
    <property type="protein sequence ID" value="KAF7360884.1"/>
    <property type="molecule type" value="Genomic_DNA"/>
</dbReference>
<feature type="transmembrane region" description="Helical" evidence="1">
    <location>
        <begin position="44"/>
        <end position="69"/>
    </location>
</feature>
<reference evidence="2" key="1">
    <citation type="submission" date="2020-05" db="EMBL/GenBank/DDBJ databases">
        <title>Mycena genomes resolve the evolution of fungal bioluminescence.</title>
        <authorList>
            <person name="Tsai I.J."/>
        </authorList>
    </citation>
    <scope>NUCLEOTIDE SEQUENCE</scope>
    <source>
        <strain evidence="2">160909Yilan</strain>
    </source>
</reference>
<keyword evidence="3" id="KW-1185">Reference proteome</keyword>
<dbReference type="Proteomes" id="UP000623467">
    <property type="component" value="Unassembled WGS sequence"/>
</dbReference>
<dbReference type="OrthoDB" id="2999510at2759"/>
<gene>
    <name evidence="2" type="ORF">MSAN_01118100</name>
</gene>
<feature type="transmembrane region" description="Helical" evidence="1">
    <location>
        <begin position="75"/>
        <end position="96"/>
    </location>
</feature>
<keyword evidence="1" id="KW-0472">Membrane</keyword>
<keyword evidence="1" id="KW-0812">Transmembrane</keyword>
<evidence type="ECO:0000313" key="3">
    <source>
        <dbReference type="Proteomes" id="UP000623467"/>
    </source>
</evidence>
<organism evidence="2 3">
    <name type="scientific">Mycena sanguinolenta</name>
    <dbReference type="NCBI Taxonomy" id="230812"/>
    <lineage>
        <taxon>Eukaryota</taxon>
        <taxon>Fungi</taxon>
        <taxon>Dikarya</taxon>
        <taxon>Basidiomycota</taxon>
        <taxon>Agaricomycotina</taxon>
        <taxon>Agaricomycetes</taxon>
        <taxon>Agaricomycetidae</taxon>
        <taxon>Agaricales</taxon>
        <taxon>Marasmiineae</taxon>
        <taxon>Mycenaceae</taxon>
        <taxon>Mycena</taxon>
    </lineage>
</organism>
<comment type="caution">
    <text evidence="2">The sequence shown here is derived from an EMBL/GenBank/DDBJ whole genome shotgun (WGS) entry which is preliminary data.</text>
</comment>
<sequence length="591" mass="66284">MTLSWLETFDHIWLPASFTETTLLCLNGALIFKFESSSGHVSLALFLLWTIIGLVAVFRTVQFMLFFTGELFRDGLYFFMFGCRIISVLVVTALSMACWSEVRSISTVLIWVVLANLFWVVELLLGTQFLWYCREKIVMRAIDDLVFRDPIDSDTITRMKIFTERFRNLQSKIHGSFVQPRIGPISLPTTTERILQPSGGVGKAILDWDNDSSTHRTRKALWCVIDDMESTADLARDVYRLLSESRRDAGVALIDPPPPPSYRHQYALSTPMALEHEYRFPYCRPPENVRPWDIFLDSAALVQSMISQPLVRTERRLARIGPNAIEPQQKVSLVVHSVSNSVHAEELMGAIQAVDLYLPDAAKFLDIIIVSHSRFFLPVAEAHPEILDRVCALHVLESRTRAPMFICSSDVLAAPSLCERLFSLLLNGIYRAGGDHARQVMPRLSSLVPTPEADPIDDSSTESIFTALHAATENRAELLQLFAGITVIERFQIDAEIRQDSIKIARLLQTVSSSSSLESDVTNIPREHSIAVLNLTREVLDHGLPKNSVIVDRKAFSQCAHRLLTSLSASLQLPSDDPAITGIGVSDLHKM</sequence>
<dbReference type="AlphaFoldDB" id="A0A8H6YKV8"/>
<evidence type="ECO:0008006" key="4">
    <source>
        <dbReference type="Google" id="ProtNLM"/>
    </source>
</evidence>
<evidence type="ECO:0000256" key="1">
    <source>
        <dbReference type="SAM" id="Phobius"/>
    </source>
</evidence>
<proteinExistence type="predicted"/>